<dbReference type="RefSeq" id="WP_036366936.1">
    <property type="nucleotide sequence ID" value="NZ_AOMT01000043.1"/>
</dbReference>
<dbReference type="AlphaFoldDB" id="A0A066UEK5"/>
<reference evidence="2 3" key="1">
    <citation type="journal article" date="2014" name="Genome Announc.">
        <title>Draft Genome Sequence of Moraxella bovoculi Strain 237T (ATCC BAA-1259T) Isolated from a Calf with Infectious Bovine Keratoconjunctivitis.</title>
        <authorList>
            <person name="Calcutt M.J."/>
            <person name="Foecking M.F."/>
            <person name="Martin N.T."/>
            <person name="Mhlanga-Mutangadura T."/>
            <person name="Reilly T.J."/>
        </authorList>
    </citation>
    <scope>NUCLEOTIDE SEQUENCE [LARGE SCALE GENOMIC DNA]</scope>
    <source>
        <strain evidence="2 3">237</strain>
    </source>
</reference>
<dbReference type="Proteomes" id="UP000035860">
    <property type="component" value="Unassembled WGS sequence"/>
</dbReference>
<dbReference type="eggNOG" id="COG2358">
    <property type="taxonomic scope" value="Bacteria"/>
</dbReference>
<name>A0A066UEK5_9GAMM</name>
<dbReference type="SUPFAM" id="SSF53850">
    <property type="entry name" value="Periplasmic binding protein-like II"/>
    <property type="match status" value="1"/>
</dbReference>
<gene>
    <name evidence="2" type="ORF">MBO_09158</name>
</gene>
<keyword evidence="3" id="KW-1185">Reference proteome</keyword>
<evidence type="ECO:0000256" key="1">
    <source>
        <dbReference type="SAM" id="SignalP"/>
    </source>
</evidence>
<dbReference type="PANTHER" id="PTHR42941:SF1">
    <property type="entry name" value="SLL1037 PROTEIN"/>
    <property type="match status" value="1"/>
</dbReference>
<proteinExistence type="predicted"/>
<dbReference type="NCBIfam" id="TIGR02122">
    <property type="entry name" value="TRAP_TAXI"/>
    <property type="match status" value="1"/>
</dbReference>
<dbReference type="CDD" id="cd13567">
    <property type="entry name" value="PBP2_TtGluBP"/>
    <property type="match status" value="1"/>
</dbReference>
<dbReference type="EMBL" id="AOMT01000043">
    <property type="protein sequence ID" value="KDN24302.1"/>
    <property type="molecule type" value="Genomic_DNA"/>
</dbReference>
<sequence length="331" mass="35521">MKLMTKLITIAVFAGCLAACQGEKSESSEQATQSQTAGQLQTKFLTIGTGGASGPFNIIGTSLSELYAQKFGVNSKTQTTGASVENLNLINQKKLEMAFVMNDSLNDAVMGVGSFQKKVENVRSVAALYPNYVQIVASSKSNISSIEDLRGKRIAVGAHGSGVELSTRTLLEGFGITYKDIRPDYLGFAEAADGLKSGKLDAAFFTSGMPNSSLMELQQGFDLKLIAIPTDKLIEVAKTRTFFVTETIPKGMYGNGKDIPTAAILNTLVVRSDLSDDDVYTLTKALFENLNKLQNAHQAANGIQVENAQQNLIAPLHPGAQRYYDEVAANK</sequence>
<feature type="signal peptide" evidence="1">
    <location>
        <begin position="1"/>
        <end position="18"/>
    </location>
</feature>
<dbReference type="PANTHER" id="PTHR42941">
    <property type="entry name" value="SLL1037 PROTEIN"/>
    <property type="match status" value="1"/>
</dbReference>
<keyword evidence="1" id="KW-0732">Signal</keyword>
<evidence type="ECO:0000313" key="2">
    <source>
        <dbReference type="EMBL" id="KDN24302.1"/>
    </source>
</evidence>
<dbReference type="Pfam" id="PF16868">
    <property type="entry name" value="NMT1_3"/>
    <property type="match status" value="1"/>
</dbReference>
<feature type="chain" id="PRO_5001630873" evidence="1">
    <location>
        <begin position="19"/>
        <end position="331"/>
    </location>
</feature>
<comment type="caution">
    <text evidence="2">The sequence shown here is derived from an EMBL/GenBank/DDBJ whole genome shotgun (WGS) entry which is preliminary data.</text>
</comment>
<evidence type="ECO:0000313" key="3">
    <source>
        <dbReference type="Proteomes" id="UP000035860"/>
    </source>
</evidence>
<dbReference type="InterPro" id="IPR011852">
    <property type="entry name" value="TRAP_TAXI"/>
</dbReference>
<dbReference type="OrthoDB" id="9780180at2"/>
<organism evidence="2 3">
    <name type="scientific">Moraxella bovoculi 237</name>
    <dbReference type="NCBI Taxonomy" id="743974"/>
    <lineage>
        <taxon>Bacteria</taxon>
        <taxon>Pseudomonadati</taxon>
        <taxon>Pseudomonadota</taxon>
        <taxon>Gammaproteobacteria</taxon>
        <taxon>Moraxellales</taxon>
        <taxon>Moraxellaceae</taxon>
        <taxon>Moraxella</taxon>
    </lineage>
</organism>
<accession>A0A066UEK5</accession>
<dbReference type="Gene3D" id="3.40.190.10">
    <property type="entry name" value="Periplasmic binding protein-like II"/>
    <property type="match status" value="2"/>
</dbReference>
<protein>
    <submittedName>
        <fullName evidence="2">Uncharacterized protein</fullName>
    </submittedName>
</protein>